<dbReference type="GO" id="GO:0005938">
    <property type="term" value="C:cell cortex"/>
    <property type="evidence" value="ECO:0007669"/>
    <property type="project" value="TreeGrafter"/>
</dbReference>
<dbReference type="PANTHER" id="PTHR14149">
    <property type="entry name" value="RAS GTPASE-ACTIVATING PROTEIN WITH IQ MOTIF"/>
    <property type="match status" value="1"/>
</dbReference>
<dbReference type="GO" id="GO:0051015">
    <property type="term" value="F:actin filament binding"/>
    <property type="evidence" value="ECO:0007669"/>
    <property type="project" value="TreeGrafter"/>
</dbReference>
<dbReference type="GO" id="GO:0005096">
    <property type="term" value="F:GTPase activator activity"/>
    <property type="evidence" value="ECO:0007669"/>
    <property type="project" value="TreeGrafter"/>
</dbReference>
<dbReference type="PANTHER" id="PTHR14149:SF14">
    <property type="entry name" value="CALPONIN-HOMOLOGY (CH) DOMAIN-CONTAINING PROTEIN"/>
    <property type="match status" value="1"/>
</dbReference>
<protein>
    <recommendedName>
        <fullName evidence="3">Calponin homology domain-containing protein</fullName>
    </recommendedName>
</protein>
<name>A0A1X2IZC8_9FUNG</name>
<dbReference type="GO" id="GO:0005516">
    <property type="term" value="F:calmodulin binding"/>
    <property type="evidence" value="ECO:0007669"/>
    <property type="project" value="TreeGrafter"/>
</dbReference>
<dbReference type="InterPro" id="IPR036872">
    <property type="entry name" value="CH_dom_sf"/>
</dbReference>
<dbReference type="Proteomes" id="UP000193560">
    <property type="component" value="Unassembled WGS sequence"/>
</dbReference>
<dbReference type="OrthoDB" id="21595at2759"/>
<organism evidence="1 2">
    <name type="scientific">Absidia repens</name>
    <dbReference type="NCBI Taxonomy" id="90262"/>
    <lineage>
        <taxon>Eukaryota</taxon>
        <taxon>Fungi</taxon>
        <taxon>Fungi incertae sedis</taxon>
        <taxon>Mucoromycota</taxon>
        <taxon>Mucoromycotina</taxon>
        <taxon>Mucoromycetes</taxon>
        <taxon>Mucorales</taxon>
        <taxon>Cunninghamellaceae</taxon>
        <taxon>Absidia</taxon>
    </lineage>
</organism>
<evidence type="ECO:0000313" key="2">
    <source>
        <dbReference type="Proteomes" id="UP000193560"/>
    </source>
</evidence>
<accession>A0A1X2IZC8</accession>
<gene>
    <name evidence="1" type="ORF">BCR42DRAFT_317728</name>
</gene>
<sequence>MAKYTPLKRLEGLAGKKGLEDLHLPTITDSHAEDVAGRIRLQKDDRVATSTWIDAQRTNLLAYEYLCHIGEAKEWIEDCIQEEISPIVYLEESLRNGIVLAKLANWIVPGSARKIFHVKSPTTS</sequence>
<proteinExistence type="predicted"/>
<dbReference type="Gene3D" id="1.10.418.10">
    <property type="entry name" value="Calponin-like domain"/>
    <property type="match status" value="1"/>
</dbReference>
<dbReference type="STRING" id="90262.A0A1X2IZC8"/>
<dbReference type="EMBL" id="MCGE01000002">
    <property type="protein sequence ID" value="ORZ24650.1"/>
    <property type="molecule type" value="Genomic_DNA"/>
</dbReference>
<keyword evidence="2" id="KW-1185">Reference proteome</keyword>
<dbReference type="GO" id="GO:1903479">
    <property type="term" value="P:mitotic actomyosin contractile ring assembly actin filament organization"/>
    <property type="evidence" value="ECO:0007669"/>
    <property type="project" value="TreeGrafter"/>
</dbReference>
<dbReference type="AlphaFoldDB" id="A0A1X2IZC8"/>
<evidence type="ECO:0000313" key="1">
    <source>
        <dbReference type="EMBL" id="ORZ24650.1"/>
    </source>
</evidence>
<comment type="caution">
    <text evidence="1">The sequence shown here is derived from an EMBL/GenBank/DDBJ whole genome shotgun (WGS) entry which is preliminary data.</text>
</comment>
<evidence type="ECO:0008006" key="3">
    <source>
        <dbReference type="Google" id="ProtNLM"/>
    </source>
</evidence>
<dbReference type="SUPFAM" id="SSF47576">
    <property type="entry name" value="Calponin-homology domain, CH-domain"/>
    <property type="match status" value="1"/>
</dbReference>
<reference evidence="1 2" key="1">
    <citation type="submission" date="2016-07" db="EMBL/GenBank/DDBJ databases">
        <title>Pervasive Adenine N6-methylation of Active Genes in Fungi.</title>
        <authorList>
            <consortium name="DOE Joint Genome Institute"/>
            <person name="Mondo S.J."/>
            <person name="Dannebaum R.O."/>
            <person name="Kuo R.C."/>
            <person name="Labutti K."/>
            <person name="Haridas S."/>
            <person name="Kuo A."/>
            <person name="Salamov A."/>
            <person name="Ahrendt S.R."/>
            <person name="Lipzen A."/>
            <person name="Sullivan W."/>
            <person name="Andreopoulos W.B."/>
            <person name="Clum A."/>
            <person name="Lindquist E."/>
            <person name="Daum C."/>
            <person name="Ramamoorthy G.K."/>
            <person name="Gryganskyi A."/>
            <person name="Culley D."/>
            <person name="Magnuson J.K."/>
            <person name="James T.Y."/>
            <person name="O'Malley M.A."/>
            <person name="Stajich J.E."/>
            <person name="Spatafora J.W."/>
            <person name="Visel A."/>
            <person name="Grigoriev I.V."/>
        </authorList>
    </citation>
    <scope>NUCLEOTIDE SEQUENCE [LARGE SCALE GENOMIC DNA]</scope>
    <source>
        <strain evidence="1 2">NRRL 1336</strain>
    </source>
</reference>